<keyword evidence="5" id="KW-1185">Reference proteome</keyword>
<dbReference type="InterPro" id="IPR029063">
    <property type="entry name" value="SAM-dependent_MTases_sf"/>
</dbReference>
<dbReference type="InterPro" id="IPR007848">
    <property type="entry name" value="Small_mtfrase_dom"/>
</dbReference>
<keyword evidence="2" id="KW-0949">S-adenosyl-L-methionine</keyword>
<name>A0A953T667_9BURK</name>
<evidence type="ECO:0000256" key="1">
    <source>
        <dbReference type="ARBA" id="ARBA00022603"/>
    </source>
</evidence>
<dbReference type="EMBL" id="JAHXRI010000010">
    <property type="protein sequence ID" value="MBZ1351712.1"/>
    <property type="molecule type" value="Genomic_DNA"/>
</dbReference>
<dbReference type="AlphaFoldDB" id="A0A953T667"/>
<dbReference type="GO" id="GO:0036009">
    <property type="term" value="F:protein-glutamine N-methyltransferase activity"/>
    <property type="evidence" value="ECO:0007669"/>
    <property type="project" value="TreeGrafter"/>
</dbReference>
<reference evidence="4" key="1">
    <citation type="submission" date="2021-07" db="EMBL/GenBank/DDBJ databases">
        <title>New genus and species of the family Alcaligenaceae.</title>
        <authorList>
            <person name="Hahn M.W."/>
        </authorList>
    </citation>
    <scope>NUCLEOTIDE SEQUENCE</scope>
    <source>
        <strain evidence="4">LF4-65</strain>
    </source>
</reference>
<dbReference type="InterPro" id="IPR002052">
    <property type="entry name" value="DNA_methylase_N6_adenine_CS"/>
</dbReference>
<dbReference type="PANTHER" id="PTHR18895">
    <property type="entry name" value="HEMK METHYLTRANSFERASE"/>
    <property type="match status" value="1"/>
</dbReference>
<dbReference type="PANTHER" id="PTHR18895:SF74">
    <property type="entry name" value="MTRF1L RELEASE FACTOR GLUTAMINE METHYLTRANSFERASE"/>
    <property type="match status" value="1"/>
</dbReference>
<gene>
    <name evidence="4" type="ORF">KZZ10_13750</name>
</gene>
<feature type="domain" description="Methyltransferase small" evidence="3">
    <location>
        <begin position="165"/>
        <end position="308"/>
    </location>
</feature>
<keyword evidence="1 4" id="KW-0808">Transferase</keyword>
<dbReference type="GO" id="GO:0003676">
    <property type="term" value="F:nucleic acid binding"/>
    <property type="evidence" value="ECO:0007669"/>
    <property type="project" value="InterPro"/>
</dbReference>
<dbReference type="Gene3D" id="3.40.50.150">
    <property type="entry name" value="Vaccinia Virus protein VP39"/>
    <property type="match status" value="1"/>
</dbReference>
<dbReference type="GO" id="GO:0032259">
    <property type="term" value="P:methylation"/>
    <property type="evidence" value="ECO:0007669"/>
    <property type="project" value="UniProtKB-KW"/>
</dbReference>
<dbReference type="Pfam" id="PF05175">
    <property type="entry name" value="MTS"/>
    <property type="match status" value="1"/>
</dbReference>
<accession>A0A953T667</accession>
<dbReference type="SUPFAM" id="SSF53335">
    <property type="entry name" value="S-adenosyl-L-methionine-dependent methyltransferases"/>
    <property type="match status" value="1"/>
</dbReference>
<dbReference type="PROSITE" id="PS00092">
    <property type="entry name" value="N6_MTASE"/>
    <property type="match status" value="1"/>
</dbReference>
<evidence type="ECO:0000313" key="4">
    <source>
        <dbReference type="EMBL" id="MBZ1351712.1"/>
    </source>
</evidence>
<dbReference type="Proteomes" id="UP000739565">
    <property type="component" value="Unassembled WGS sequence"/>
</dbReference>
<organism evidence="4 5">
    <name type="scientific">Zwartia hollandica</name>
    <dbReference type="NCBI Taxonomy" id="324606"/>
    <lineage>
        <taxon>Bacteria</taxon>
        <taxon>Pseudomonadati</taxon>
        <taxon>Pseudomonadota</taxon>
        <taxon>Betaproteobacteria</taxon>
        <taxon>Burkholderiales</taxon>
        <taxon>Alcaligenaceae</taxon>
        <taxon>Zwartia</taxon>
    </lineage>
</organism>
<sequence>MVSWLTDDQPHTLPWRSENGWTPPKRCLAADDTMTADIAYRFASEGVGLIWTGDFQNARQLLQALARRVAKRRTKFADMPYPERFHQVRLARAQRARTLGMLCLPFGAHHTLPHRRAPDVQQACQQAHGDNSAGYVMPMTELLGLISAYEWRKTGIAIQGLDTPIHAHYGVFAPTRAEYLELIRQTALPQIPSKTAFDLGTGTGVLAALLVKKGVVHVIATDTSARALVCARQNIDSLGLKKQITLQEIDLFPAGRADLVVCNPPWLPGRPASPLEHAIYDQDQHMLSGFLSGLAEHLNPNGQGWLILSDLAEHLHLRSREQLLAHIEEAGLVVLAKHDIRPHHPKAKEEQDPLADARQAETTSLWCLGVAPT</sequence>
<dbReference type="CDD" id="cd02440">
    <property type="entry name" value="AdoMet_MTases"/>
    <property type="match status" value="1"/>
</dbReference>
<evidence type="ECO:0000259" key="3">
    <source>
        <dbReference type="Pfam" id="PF05175"/>
    </source>
</evidence>
<evidence type="ECO:0000313" key="5">
    <source>
        <dbReference type="Proteomes" id="UP000739565"/>
    </source>
</evidence>
<evidence type="ECO:0000256" key="2">
    <source>
        <dbReference type="ARBA" id="ARBA00022691"/>
    </source>
</evidence>
<keyword evidence="1 4" id="KW-0489">Methyltransferase</keyword>
<protein>
    <submittedName>
        <fullName evidence="4">Class I SAM-dependent methyltransferase</fullName>
    </submittedName>
</protein>
<dbReference type="InterPro" id="IPR050320">
    <property type="entry name" value="N5-glutamine_MTase"/>
</dbReference>
<comment type="caution">
    <text evidence="4">The sequence shown here is derived from an EMBL/GenBank/DDBJ whole genome shotgun (WGS) entry which is preliminary data.</text>
</comment>
<proteinExistence type="predicted"/>